<dbReference type="AlphaFoldDB" id="A0A2U3L0Q8"/>
<evidence type="ECO:0000313" key="7">
    <source>
        <dbReference type="EMBL" id="SPF45458.1"/>
    </source>
</evidence>
<keyword evidence="2 5" id="KW-0812">Transmembrane</keyword>
<evidence type="ECO:0000256" key="1">
    <source>
        <dbReference type="ARBA" id="ARBA00004141"/>
    </source>
</evidence>
<feature type="transmembrane region" description="Helical" evidence="5">
    <location>
        <begin position="101"/>
        <end position="128"/>
    </location>
</feature>
<evidence type="ECO:0000256" key="5">
    <source>
        <dbReference type="RuleBase" id="RU361157"/>
    </source>
</evidence>
<feature type="domain" description="ABC transmembrane type-2" evidence="6">
    <location>
        <begin position="23"/>
        <end position="253"/>
    </location>
</feature>
<dbReference type="EMBL" id="OMOD01000155">
    <property type="protein sequence ID" value="SPF45458.1"/>
    <property type="molecule type" value="Genomic_DNA"/>
</dbReference>
<accession>A0A2U3L0Q8</accession>
<keyword evidence="5" id="KW-1003">Cell membrane</keyword>
<dbReference type="PROSITE" id="PS51012">
    <property type="entry name" value="ABC_TM2"/>
    <property type="match status" value="1"/>
</dbReference>
<evidence type="ECO:0000313" key="8">
    <source>
        <dbReference type="Proteomes" id="UP000238701"/>
    </source>
</evidence>
<gene>
    <name evidence="7" type="ORF">SBA1_60012</name>
</gene>
<protein>
    <recommendedName>
        <fullName evidence="5">Transport permease protein</fullName>
    </recommendedName>
</protein>
<feature type="transmembrane region" description="Helical" evidence="5">
    <location>
        <begin position="21"/>
        <end position="44"/>
    </location>
</feature>
<proteinExistence type="inferred from homology"/>
<evidence type="ECO:0000256" key="4">
    <source>
        <dbReference type="ARBA" id="ARBA00023136"/>
    </source>
</evidence>
<comment type="similarity">
    <text evidence="5">Belongs to the ABC-2 integral membrane protein family.</text>
</comment>
<feature type="transmembrane region" description="Helical" evidence="5">
    <location>
        <begin position="226"/>
        <end position="247"/>
    </location>
</feature>
<keyword evidence="3 5" id="KW-1133">Transmembrane helix</keyword>
<dbReference type="Pfam" id="PF01061">
    <property type="entry name" value="ABC2_membrane"/>
    <property type="match status" value="1"/>
</dbReference>
<keyword evidence="4 5" id="KW-0472">Membrane</keyword>
<dbReference type="PANTHER" id="PTHR43332">
    <property type="entry name" value="INNER MEMBRANE TRANSPORT PERMEASE YADH-RELATED"/>
    <property type="match status" value="1"/>
</dbReference>
<feature type="transmembrane region" description="Helical" evidence="5">
    <location>
        <begin position="169"/>
        <end position="190"/>
    </location>
</feature>
<dbReference type="GO" id="GO:0140359">
    <property type="term" value="F:ABC-type transporter activity"/>
    <property type="evidence" value="ECO:0007669"/>
    <property type="project" value="InterPro"/>
</dbReference>
<dbReference type="InterPro" id="IPR047817">
    <property type="entry name" value="ABC2_TM_bact-type"/>
</dbReference>
<evidence type="ECO:0000256" key="2">
    <source>
        <dbReference type="ARBA" id="ARBA00022692"/>
    </source>
</evidence>
<sequence length="256" mass="28029">MNWKTFGAMLARDAQVARRNAIQLFLQTFLQPLLFVFIFGRVMVGSGYMPAAYKSLLLPGIIAISMTFTGVWAVAMPLIAEFQWTREIEDRLLAPISVGWIAVEKVIAGMLQALVAGLAVIPLAWLVLRPGVEISIGTPWTFAVIIALVAGFSACGGLALGCSIDQQHIGLMFSMVMTPMIFFGCTYYPWSALKNFPVLQKAVLINPLVYASEGLRATLVPQFQHLSITAVLVALFCFDVLLLVVGLRQFEKKAVT</sequence>
<feature type="transmembrane region" description="Helical" evidence="5">
    <location>
        <begin position="56"/>
        <end position="80"/>
    </location>
</feature>
<keyword evidence="5" id="KW-0813">Transport</keyword>
<dbReference type="PANTHER" id="PTHR43332:SF2">
    <property type="entry name" value="INNER MEMBRANE TRANSPORT PERMEASE YADH"/>
    <property type="match status" value="1"/>
</dbReference>
<feature type="transmembrane region" description="Helical" evidence="5">
    <location>
        <begin position="140"/>
        <end position="162"/>
    </location>
</feature>
<dbReference type="OrthoDB" id="4772026at2"/>
<dbReference type="InterPro" id="IPR052522">
    <property type="entry name" value="ABC-2_transport_permease"/>
</dbReference>
<evidence type="ECO:0000259" key="6">
    <source>
        <dbReference type="PROSITE" id="PS51012"/>
    </source>
</evidence>
<comment type="subcellular location">
    <subcellularLocation>
        <location evidence="5">Cell membrane</location>
        <topology evidence="5">Multi-pass membrane protein</topology>
    </subcellularLocation>
    <subcellularLocation>
        <location evidence="1">Membrane</location>
        <topology evidence="1">Multi-pass membrane protein</topology>
    </subcellularLocation>
</comment>
<name>A0A2U3L0Q8_9BACT</name>
<dbReference type="GO" id="GO:0005886">
    <property type="term" value="C:plasma membrane"/>
    <property type="evidence" value="ECO:0007669"/>
    <property type="project" value="UniProtKB-SubCell"/>
</dbReference>
<organism evidence="7 8">
    <name type="scientific">Candidatus Sulfotelmatobacter kueseliae</name>
    <dbReference type="NCBI Taxonomy" id="2042962"/>
    <lineage>
        <taxon>Bacteria</taxon>
        <taxon>Pseudomonadati</taxon>
        <taxon>Acidobacteriota</taxon>
        <taxon>Terriglobia</taxon>
        <taxon>Terriglobales</taxon>
        <taxon>Candidatus Korobacteraceae</taxon>
        <taxon>Candidatus Sulfotelmatobacter</taxon>
    </lineage>
</organism>
<reference evidence="8" key="1">
    <citation type="submission" date="2018-02" db="EMBL/GenBank/DDBJ databases">
        <authorList>
            <person name="Hausmann B."/>
        </authorList>
    </citation>
    <scope>NUCLEOTIDE SEQUENCE [LARGE SCALE GENOMIC DNA]</scope>
    <source>
        <strain evidence="8">Peat soil MAG SbA1</strain>
    </source>
</reference>
<dbReference type="Proteomes" id="UP000238701">
    <property type="component" value="Unassembled WGS sequence"/>
</dbReference>
<evidence type="ECO:0000256" key="3">
    <source>
        <dbReference type="ARBA" id="ARBA00022989"/>
    </source>
</evidence>
<dbReference type="InterPro" id="IPR013525">
    <property type="entry name" value="ABC2_TM"/>
</dbReference>